<dbReference type="AlphaFoldDB" id="A0AAU9IBM0"/>
<keyword evidence="3" id="KW-1185">Reference proteome</keyword>
<organism evidence="2 3">
    <name type="scientific">Blepharisma stoltei</name>
    <dbReference type="NCBI Taxonomy" id="1481888"/>
    <lineage>
        <taxon>Eukaryota</taxon>
        <taxon>Sar</taxon>
        <taxon>Alveolata</taxon>
        <taxon>Ciliophora</taxon>
        <taxon>Postciliodesmatophora</taxon>
        <taxon>Heterotrichea</taxon>
        <taxon>Heterotrichida</taxon>
        <taxon>Blepharismidae</taxon>
        <taxon>Blepharisma</taxon>
    </lineage>
</organism>
<dbReference type="Proteomes" id="UP001162131">
    <property type="component" value="Unassembled WGS sequence"/>
</dbReference>
<evidence type="ECO:0000313" key="2">
    <source>
        <dbReference type="EMBL" id="CAG9312424.1"/>
    </source>
</evidence>
<dbReference type="EMBL" id="CAJZBQ010000006">
    <property type="protein sequence ID" value="CAG9312424.1"/>
    <property type="molecule type" value="Genomic_DNA"/>
</dbReference>
<reference evidence="2" key="1">
    <citation type="submission" date="2021-09" db="EMBL/GenBank/DDBJ databases">
        <authorList>
            <consortium name="AG Swart"/>
            <person name="Singh M."/>
            <person name="Singh A."/>
            <person name="Seah K."/>
            <person name="Emmerich C."/>
        </authorList>
    </citation>
    <scope>NUCLEOTIDE SEQUENCE</scope>
    <source>
        <strain evidence="2">ATCC30299</strain>
    </source>
</reference>
<accession>A0AAU9IBM0</accession>
<feature type="region of interest" description="Disordered" evidence="1">
    <location>
        <begin position="80"/>
        <end position="149"/>
    </location>
</feature>
<proteinExistence type="predicted"/>
<gene>
    <name evidence="2" type="ORF">BSTOLATCC_MIC6528</name>
</gene>
<feature type="compositionally biased region" description="Polar residues" evidence="1">
    <location>
        <begin position="113"/>
        <end position="130"/>
    </location>
</feature>
<name>A0AAU9IBM0_9CILI</name>
<evidence type="ECO:0000256" key="1">
    <source>
        <dbReference type="SAM" id="MobiDB-lite"/>
    </source>
</evidence>
<evidence type="ECO:0000313" key="3">
    <source>
        <dbReference type="Proteomes" id="UP001162131"/>
    </source>
</evidence>
<sequence length="270" mass="30385">MEVKDSKSLIIKGGLLFLKSISTKRSLKAFLVWKHIIKFSNYSVKKIQKFQICYQNRSSSPFVSRSIDLNTSESKIPIPRNSVVCSDSDRGRRRSQTPCAKRPSTPIKPCPTPIQSTPIKRSNSTPTKGNSFSSSKSRSSPKISTDDIGSRLYNNAKEIEIKKEKIKNQSKPKYTFTPVLSERNEKILSQKNRCKSKSLADEVAVVSGMLSFTKLNIPFKDVGNSVIFKHFDFKSPPHDRVRPLIPSLELNSANASISLNQSDIKENIYD</sequence>
<protein>
    <submittedName>
        <fullName evidence="2">Uncharacterized protein</fullName>
    </submittedName>
</protein>
<feature type="compositionally biased region" description="Low complexity" evidence="1">
    <location>
        <begin position="131"/>
        <end position="143"/>
    </location>
</feature>
<comment type="caution">
    <text evidence="2">The sequence shown here is derived from an EMBL/GenBank/DDBJ whole genome shotgun (WGS) entry which is preliminary data.</text>
</comment>